<dbReference type="OrthoDB" id="9770030at2"/>
<evidence type="ECO:0000259" key="4">
    <source>
        <dbReference type="PROSITE" id="PS50206"/>
    </source>
</evidence>
<dbReference type="PROSITE" id="PS00380">
    <property type="entry name" value="RHODANESE_1"/>
    <property type="match status" value="1"/>
</dbReference>
<dbReference type="AlphaFoldDB" id="A0A9D2WRS9"/>
<dbReference type="SMART" id="SM00450">
    <property type="entry name" value="RHOD"/>
    <property type="match status" value="2"/>
</dbReference>
<organism evidence="5 6">
    <name type="scientific">Sporotomaculum syntrophicum</name>
    <dbReference type="NCBI Taxonomy" id="182264"/>
    <lineage>
        <taxon>Bacteria</taxon>
        <taxon>Bacillati</taxon>
        <taxon>Bacillota</taxon>
        <taxon>Clostridia</taxon>
        <taxon>Eubacteriales</taxon>
        <taxon>Desulfallaceae</taxon>
        <taxon>Sporotomaculum</taxon>
    </lineage>
</organism>
<dbReference type="PANTHER" id="PTHR43855">
    <property type="entry name" value="THIOSULFATE SULFURTRANSFERASE"/>
    <property type="match status" value="1"/>
</dbReference>
<feature type="domain" description="Rhodanese" evidence="4">
    <location>
        <begin position="199"/>
        <end position="303"/>
    </location>
</feature>
<evidence type="ECO:0000256" key="3">
    <source>
        <dbReference type="ARBA" id="ARBA00047549"/>
    </source>
</evidence>
<keyword evidence="2" id="KW-0677">Repeat</keyword>
<accession>A0A9D2WRS9</accession>
<keyword evidence="5" id="KW-0808">Transferase</keyword>
<evidence type="ECO:0000256" key="2">
    <source>
        <dbReference type="ARBA" id="ARBA00022737"/>
    </source>
</evidence>
<dbReference type="InterPro" id="IPR051126">
    <property type="entry name" value="Thiosulfate_sulfurtransferase"/>
</dbReference>
<dbReference type="CDD" id="cd01449">
    <property type="entry name" value="TST_Repeat_2"/>
    <property type="match status" value="1"/>
</dbReference>
<dbReference type="Pfam" id="PF00581">
    <property type="entry name" value="Rhodanese"/>
    <property type="match status" value="2"/>
</dbReference>
<dbReference type="Proteomes" id="UP000798488">
    <property type="component" value="Unassembled WGS sequence"/>
</dbReference>
<dbReference type="EC" id="2.8.1.1" evidence="1"/>
<dbReference type="CDD" id="cd01448">
    <property type="entry name" value="TST_Repeat_1"/>
    <property type="match status" value="1"/>
</dbReference>
<dbReference type="Gene3D" id="3.40.250.10">
    <property type="entry name" value="Rhodanese-like domain"/>
    <property type="match status" value="2"/>
</dbReference>
<dbReference type="PROSITE" id="PS50206">
    <property type="entry name" value="RHODANESE_3"/>
    <property type="match status" value="2"/>
</dbReference>
<dbReference type="InterPro" id="IPR001763">
    <property type="entry name" value="Rhodanese-like_dom"/>
</dbReference>
<dbReference type="SUPFAM" id="SSF52821">
    <property type="entry name" value="Rhodanese/Cell cycle control phosphatase"/>
    <property type="match status" value="2"/>
</dbReference>
<dbReference type="InterPro" id="IPR001307">
    <property type="entry name" value="Thiosulphate_STrfase_CS"/>
</dbReference>
<evidence type="ECO:0000313" key="5">
    <source>
        <dbReference type="EMBL" id="KAF1085940.1"/>
    </source>
</evidence>
<dbReference type="RefSeq" id="WP_161821094.1">
    <property type="nucleotide sequence ID" value="NZ_LSRS01000002.1"/>
</dbReference>
<name>A0A9D2WRS9_9FIRM</name>
<keyword evidence="6" id="KW-1185">Reference proteome</keyword>
<sequence length="306" mass="34588">MKVKSTIIWGLILVLLTSLLFGCSKNSDSNALSQSKVNLNTTPYTHPEALISAQQLYRIMNQPNLTIIDTRPRDIYEQGHIPGAICFNVKALNDPNRRGKFTSPKLLSLTIREYGVSSTDHIVVYSDNYNHAALWFFLNMYGLNVQILNGGLEQWQAQGYALDTGRVRRGYLGKFNLSNEQQKIYPTIETANVANALQQPDKVTVIDARSAEEYSGKGHIAGAINITWDHLINEDMTFKNASELTKLFHDKGITPDKQVIVYSNNAQRASFIYFVLDRLLGYPNVKVYDGFYLYWAAHKPLVKGNY</sequence>
<dbReference type="GO" id="GO:0004792">
    <property type="term" value="F:thiosulfate-cyanide sulfurtransferase activity"/>
    <property type="evidence" value="ECO:0007669"/>
    <property type="project" value="UniProtKB-EC"/>
</dbReference>
<dbReference type="PANTHER" id="PTHR43855:SF1">
    <property type="entry name" value="THIOSULFATE SULFURTRANSFERASE"/>
    <property type="match status" value="1"/>
</dbReference>
<comment type="caution">
    <text evidence="5">The sequence shown here is derived from an EMBL/GenBank/DDBJ whole genome shotgun (WGS) entry which is preliminary data.</text>
</comment>
<reference evidence="5" key="1">
    <citation type="submission" date="2016-02" db="EMBL/GenBank/DDBJ databases">
        <title>Draft Genome Sequence of Sporotomaculum syntrophicum Strain FB, a Syntrophic Benzoate Degrader.</title>
        <authorList>
            <person name="Nobu M.K."/>
            <person name="Narihiro T."/>
            <person name="Qiu Y.-L."/>
            <person name="Ohashi A."/>
            <person name="Liu W.-T."/>
            <person name="Yuji S."/>
        </authorList>
    </citation>
    <scope>NUCLEOTIDE SEQUENCE</scope>
    <source>
        <strain evidence="5">FB</strain>
    </source>
</reference>
<protein>
    <recommendedName>
        <fullName evidence="1">thiosulfate sulfurtransferase</fullName>
        <ecNumber evidence="1">2.8.1.1</ecNumber>
    </recommendedName>
</protein>
<comment type="catalytic activity">
    <reaction evidence="3">
        <text>thiosulfate + hydrogen cyanide = thiocyanate + sulfite + 2 H(+)</text>
        <dbReference type="Rhea" id="RHEA:16881"/>
        <dbReference type="ChEBI" id="CHEBI:15378"/>
        <dbReference type="ChEBI" id="CHEBI:17359"/>
        <dbReference type="ChEBI" id="CHEBI:18022"/>
        <dbReference type="ChEBI" id="CHEBI:18407"/>
        <dbReference type="ChEBI" id="CHEBI:33542"/>
        <dbReference type="EC" id="2.8.1.1"/>
    </reaction>
</comment>
<dbReference type="PROSITE" id="PS51257">
    <property type="entry name" value="PROKAR_LIPOPROTEIN"/>
    <property type="match status" value="1"/>
</dbReference>
<dbReference type="InterPro" id="IPR036873">
    <property type="entry name" value="Rhodanese-like_dom_sf"/>
</dbReference>
<feature type="domain" description="Rhodanese" evidence="4">
    <location>
        <begin position="61"/>
        <end position="164"/>
    </location>
</feature>
<proteinExistence type="predicted"/>
<dbReference type="EMBL" id="LSRS01000002">
    <property type="protein sequence ID" value="KAF1085940.1"/>
    <property type="molecule type" value="Genomic_DNA"/>
</dbReference>
<evidence type="ECO:0000313" key="6">
    <source>
        <dbReference type="Proteomes" id="UP000798488"/>
    </source>
</evidence>
<gene>
    <name evidence="5" type="ORF">SPSYN_00677</name>
</gene>
<evidence type="ECO:0000256" key="1">
    <source>
        <dbReference type="ARBA" id="ARBA00012245"/>
    </source>
</evidence>